<dbReference type="EMBL" id="CP000683">
    <property type="protein sequence ID" value="ABV85005.1"/>
    <property type="molecule type" value="Genomic_DNA"/>
</dbReference>
<evidence type="ECO:0000256" key="10">
    <source>
        <dbReference type="HAMAP-Rule" id="MF_01959"/>
    </source>
</evidence>
<dbReference type="InterPro" id="IPR036127">
    <property type="entry name" value="CcmE-like_sf"/>
</dbReference>
<dbReference type="NCBIfam" id="NF009727">
    <property type="entry name" value="PRK13254.1-1"/>
    <property type="match status" value="1"/>
</dbReference>
<evidence type="ECO:0000256" key="4">
    <source>
        <dbReference type="ARBA" id="ARBA00022723"/>
    </source>
</evidence>
<feature type="topological domain" description="Periplasmic" evidence="10">
    <location>
        <begin position="35"/>
        <end position="133"/>
    </location>
</feature>
<organism evidence="13 14">
    <name type="scientific">Rickettsia massiliae (strain Mtu5)</name>
    <dbReference type="NCBI Taxonomy" id="416276"/>
    <lineage>
        <taxon>Bacteria</taxon>
        <taxon>Pseudomonadati</taxon>
        <taxon>Pseudomonadota</taxon>
        <taxon>Alphaproteobacteria</taxon>
        <taxon>Rickettsiales</taxon>
        <taxon>Rickettsiaceae</taxon>
        <taxon>Rickettsieae</taxon>
        <taxon>Rickettsia</taxon>
        <taxon>spotted fever group</taxon>
    </lineage>
</organism>
<dbReference type="HOGENOM" id="CLU_079503_1_1_5"/>
<dbReference type="GO" id="GO:0017003">
    <property type="term" value="P:protein-heme linkage"/>
    <property type="evidence" value="ECO:0007669"/>
    <property type="project" value="UniProtKB-UniRule"/>
</dbReference>
<keyword evidence="14" id="KW-1185">Reference proteome</keyword>
<dbReference type="GO" id="GO:0046872">
    <property type="term" value="F:metal ion binding"/>
    <property type="evidence" value="ECO:0007669"/>
    <property type="project" value="UniProtKB-KW"/>
</dbReference>
<protein>
    <recommendedName>
        <fullName evidence="10">Cytochrome c-type biogenesis protein CcmE</fullName>
    </recommendedName>
    <alternativeName>
        <fullName evidence="10">Cytochrome c maturation protein E</fullName>
    </alternativeName>
    <alternativeName>
        <fullName evidence="10">Heme chaperone CcmE</fullName>
    </alternativeName>
</protein>
<keyword evidence="10" id="KW-1003">Cell membrane</keyword>
<evidence type="ECO:0000256" key="8">
    <source>
        <dbReference type="ARBA" id="ARBA00023004"/>
    </source>
</evidence>
<proteinExistence type="inferred from homology"/>
<keyword evidence="9 10" id="KW-0472">Membrane</keyword>
<dbReference type="GO" id="GO:0020037">
    <property type="term" value="F:heme binding"/>
    <property type="evidence" value="ECO:0007669"/>
    <property type="project" value="InterPro"/>
</dbReference>
<dbReference type="Pfam" id="PF03100">
    <property type="entry name" value="CcmE"/>
    <property type="match status" value="1"/>
</dbReference>
<comment type="similarity">
    <text evidence="10">Belongs to the CcmE/CycJ family.</text>
</comment>
<accession>A8F269</accession>
<dbReference type="KEGG" id="rms:RMA_0929"/>
<evidence type="ECO:0000313" key="13">
    <source>
        <dbReference type="EMBL" id="ABV85005.1"/>
    </source>
</evidence>
<comment type="subcellular location">
    <subcellularLocation>
        <location evidence="10">Cell inner membrane</location>
        <topology evidence="10">Single-pass type II membrane protein</topology>
        <orientation evidence="10">Periplasmic side</orientation>
    </subcellularLocation>
    <subcellularLocation>
        <location evidence="1">Membrane</location>
    </subcellularLocation>
</comment>
<feature type="binding site" description="axial binding residue" evidence="10 11">
    <location>
        <position position="129"/>
    </location>
    <ligand>
        <name>heme</name>
        <dbReference type="ChEBI" id="CHEBI:30413"/>
    </ligand>
    <ligandPart>
        <name>Fe</name>
        <dbReference type="ChEBI" id="CHEBI:18248"/>
    </ligandPart>
</feature>
<feature type="transmembrane region" description="Helical" evidence="12">
    <location>
        <begin position="12"/>
        <end position="33"/>
    </location>
</feature>
<dbReference type="Gene3D" id="2.40.50.140">
    <property type="entry name" value="Nucleic acid-binding proteins"/>
    <property type="match status" value="1"/>
</dbReference>
<keyword evidence="7 10" id="KW-1133">Transmembrane helix</keyword>
<evidence type="ECO:0000256" key="5">
    <source>
        <dbReference type="ARBA" id="ARBA00022748"/>
    </source>
</evidence>
<comment type="function">
    <text evidence="10">Heme chaperone required for the biogenesis of c-type cytochromes. Transiently binds heme delivered by CcmC and transfers the heme to apo-cytochromes in a process facilitated by CcmF and CcmH.</text>
</comment>
<keyword evidence="2 10" id="KW-0349">Heme</keyword>
<reference evidence="13 14" key="1">
    <citation type="journal article" date="2007" name="Genome Res.">
        <title>Lateral gene transfer between obligate intracellular bacteria: evidence from the Rickettsia massiliae genome.</title>
        <authorList>
            <person name="Blanc G."/>
            <person name="Ogata H."/>
            <person name="Robert C."/>
            <person name="Audic S."/>
            <person name="Claverie J.-M."/>
            <person name="Raoult D."/>
        </authorList>
    </citation>
    <scope>NUCLEOTIDE SEQUENCE [LARGE SCALE GENOMIC DNA]</scope>
    <source>
        <strain evidence="14">Mtu5</strain>
    </source>
</reference>
<name>A8F269_RICM5</name>
<gene>
    <name evidence="10 13" type="primary">ccmE</name>
    <name evidence="10" type="synonym">cycJ</name>
    <name evidence="13" type="ordered locus">RMA_0929</name>
</gene>
<evidence type="ECO:0000313" key="14">
    <source>
        <dbReference type="Proteomes" id="UP000001311"/>
    </source>
</evidence>
<evidence type="ECO:0000256" key="11">
    <source>
        <dbReference type="PIRSR" id="PIRSR604329-50"/>
    </source>
</evidence>
<evidence type="ECO:0000256" key="3">
    <source>
        <dbReference type="ARBA" id="ARBA00022692"/>
    </source>
</evidence>
<evidence type="ECO:0000256" key="2">
    <source>
        <dbReference type="ARBA" id="ARBA00022617"/>
    </source>
</evidence>
<dbReference type="InterPro" id="IPR004329">
    <property type="entry name" value="CcmE"/>
</dbReference>
<dbReference type="SUPFAM" id="SSF82093">
    <property type="entry name" value="Heme chaperone CcmE"/>
    <property type="match status" value="1"/>
</dbReference>
<keyword evidence="6 10" id="KW-0735">Signal-anchor</keyword>
<dbReference type="PANTHER" id="PTHR34128:SF2">
    <property type="entry name" value="CYTOCHROME C-TYPE BIOGENESIS PROTEIN CCME HOMOLOG, MITOCHONDRIAL"/>
    <property type="match status" value="1"/>
</dbReference>
<keyword evidence="3 10" id="KW-0812">Transmembrane</keyword>
<evidence type="ECO:0000256" key="6">
    <source>
        <dbReference type="ARBA" id="ARBA00022968"/>
    </source>
</evidence>
<dbReference type="InterPro" id="IPR012340">
    <property type="entry name" value="NA-bd_OB-fold"/>
</dbReference>
<dbReference type="HAMAP" id="MF_01959">
    <property type="entry name" value="CcmE"/>
    <property type="match status" value="1"/>
</dbReference>
<dbReference type="Proteomes" id="UP000001311">
    <property type="component" value="Chromosome"/>
</dbReference>
<evidence type="ECO:0000256" key="12">
    <source>
        <dbReference type="SAM" id="Phobius"/>
    </source>
</evidence>
<evidence type="ECO:0000256" key="7">
    <source>
        <dbReference type="ARBA" id="ARBA00022989"/>
    </source>
</evidence>
<feature type="binding site" description="covalent" evidence="10 11">
    <location>
        <position position="125"/>
    </location>
    <ligand>
        <name>heme</name>
        <dbReference type="ChEBI" id="CHEBI:30413"/>
    </ligand>
</feature>
<keyword evidence="4 10" id="KW-0479">Metal-binding</keyword>
<dbReference type="GO" id="GO:0017004">
    <property type="term" value="P:cytochrome complex assembly"/>
    <property type="evidence" value="ECO:0007669"/>
    <property type="project" value="UniProtKB-KW"/>
</dbReference>
<keyword evidence="5 10" id="KW-0201">Cytochrome c-type biogenesis</keyword>
<evidence type="ECO:0000256" key="1">
    <source>
        <dbReference type="ARBA" id="ARBA00004370"/>
    </source>
</evidence>
<keyword evidence="8 10" id="KW-0408">Iron</keyword>
<dbReference type="GO" id="GO:0005886">
    <property type="term" value="C:plasma membrane"/>
    <property type="evidence" value="ECO:0007669"/>
    <property type="project" value="UniProtKB-SubCell"/>
</dbReference>
<feature type="topological domain" description="Cytoplasmic" evidence="10">
    <location>
        <begin position="1"/>
        <end position="13"/>
    </location>
</feature>
<evidence type="ECO:0000256" key="9">
    <source>
        <dbReference type="ARBA" id="ARBA00023136"/>
    </source>
</evidence>
<dbReference type="PANTHER" id="PTHR34128">
    <property type="entry name" value="CYTOCHROME C-TYPE BIOGENESIS PROTEIN CCME HOMOLOG, MITOCHONDRIAL"/>
    <property type="match status" value="1"/>
</dbReference>
<keyword evidence="10" id="KW-0997">Cell inner membrane</keyword>
<sequence length="133" mass="15014">MNRTLMQKRVRNRLITIIICFCSACLGLSIILYNVEKNIVFFLPPSKINEIEQGKELRVGGLVKTDSINKIADDKISFVITDNIKDLEILYQGALPALFRKGQGIIAIGQLSNGKFIARQLLAKHDENYRPPK</sequence>
<dbReference type="AlphaFoldDB" id="A8F269"/>